<evidence type="ECO:0000313" key="3">
    <source>
        <dbReference type="Proteomes" id="UP001516620"/>
    </source>
</evidence>
<reference evidence="2 3" key="1">
    <citation type="submission" date="2021-01" db="EMBL/GenBank/DDBJ databases">
        <title>Paenibacillus sp.nov. isolated from the rhizosphere soil of tomato plant.</title>
        <authorList>
            <person name="Thin K.K."/>
            <person name="Zhang X."/>
            <person name="He S."/>
        </authorList>
    </citation>
    <scope>NUCLEOTIDE SEQUENCE [LARGE SCALE GENOMIC DNA]</scope>
    <source>
        <strain evidence="2 3">DXFW5</strain>
    </source>
</reference>
<dbReference type="InterPro" id="IPR024775">
    <property type="entry name" value="DinB-like"/>
</dbReference>
<dbReference type="Pfam" id="PF12867">
    <property type="entry name" value="DinB_2"/>
    <property type="match status" value="1"/>
</dbReference>
<protein>
    <submittedName>
        <fullName evidence="2">DinB family protein</fullName>
    </submittedName>
</protein>
<sequence length="234" mass="27000">MLLAERKQWNANHQRLTTLLQNPKGHEQAVALFLNQHAWLYVSKMADAGPMGTMNTLEDELLDGTREETLRQYPVKAPDTKNSILWHLWHIARIEDMTMNVLIGGREQIFEEGDWLPKLRISCTHTGNGMTEEEAAELSAGIDMDALLDYRIEVGRRTREIVRRMEPAEMKRKVPTAGIEKLRAQSAVKPEAEWLLEYWSKKTLAGLILMPATRHNFLHLNKAIRIKQRLQKQS</sequence>
<evidence type="ECO:0000259" key="1">
    <source>
        <dbReference type="Pfam" id="PF12867"/>
    </source>
</evidence>
<dbReference type="RefSeq" id="WP_193417441.1">
    <property type="nucleotide sequence ID" value="NZ_JADCNN020000007.1"/>
</dbReference>
<evidence type="ECO:0000313" key="2">
    <source>
        <dbReference type="EMBL" id="MBM6996032.1"/>
    </source>
</evidence>
<name>A0ABS2H3H2_9BACL</name>
<dbReference type="Gene3D" id="1.20.120.450">
    <property type="entry name" value="dinb family like domain"/>
    <property type="match status" value="1"/>
</dbReference>
<comment type="caution">
    <text evidence="2">The sequence shown here is derived from an EMBL/GenBank/DDBJ whole genome shotgun (WGS) entry which is preliminary data.</text>
</comment>
<proteinExistence type="predicted"/>
<dbReference type="InterPro" id="IPR034660">
    <property type="entry name" value="DinB/YfiT-like"/>
</dbReference>
<feature type="domain" description="DinB-like" evidence="1">
    <location>
        <begin position="60"/>
        <end position="186"/>
    </location>
</feature>
<gene>
    <name evidence="2" type="ORF">IM700_010285</name>
</gene>
<keyword evidence="3" id="KW-1185">Reference proteome</keyword>
<accession>A0ABS2H3H2</accession>
<dbReference type="SUPFAM" id="SSF109854">
    <property type="entry name" value="DinB/YfiT-like putative metalloenzymes"/>
    <property type="match status" value="1"/>
</dbReference>
<dbReference type="EMBL" id="JADCNN020000007">
    <property type="protein sequence ID" value="MBM6996032.1"/>
    <property type="molecule type" value="Genomic_DNA"/>
</dbReference>
<dbReference type="Proteomes" id="UP001516620">
    <property type="component" value="Unassembled WGS sequence"/>
</dbReference>
<organism evidence="2 3">
    <name type="scientific">Paenibacillus rhizolycopersici</name>
    <dbReference type="NCBI Taxonomy" id="2780073"/>
    <lineage>
        <taxon>Bacteria</taxon>
        <taxon>Bacillati</taxon>
        <taxon>Bacillota</taxon>
        <taxon>Bacilli</taxon>
        <taxon>Bacillales</taxon>
        <taxon>Paenibacillaceae</taxon>
        <taxon>Paenibacillus</taxon>
    </lineage>
</organism>